<accession>A0A2M9ZQY6</accession>
<protein>
    <submittedName>
        <fullName evidence="3">Uncharacterized protein</fullName>
    </submittedName>
</protein>
<evidence type="ECO:0000313" key="2">
    <source>
        <dbReference type="EMBL" id="PJZ70506.1"/>
    </source>
</evidence>
<dbReference type="OrthoDB" id="320989at2"/>
<comment type="caution">
    <text evidence="3">The sequence shown here is derived from an EMBL/GenBank/DDBJ whole genome shotgun (WGS) entry which is preliminary data.</text>
</comment>
<dbReference type="Proteomes" id="UP000231962">
    <property type="component" value="Unassembled WGS sequence"/>
</dbReference>
<reference evidence="4 5" key="1">
    <citation type="submission" date="2017-07" db="EMBL/GenBank/DDBJ databases">
        <title>Leptospira spp. isolated from tropical soils.</title>
        <authorList>
            <person name="Thibeaux R."/>
            <person name="Iraola G."/>
            <person name="Ferres I."/>
            <person name="Bierque E."/>
            <person name="Girault D."/>
            <person name="Soupe-Gilbert M.-E."/>
            <person name="Picardeau M."/>
            <person name="Goarant C."/>
        </authorList>
    </citation>
    <scope>NUCLEOTIDE SEQUENCE [LARGE SCALE GENOMIC DNA]</scope>
    <source>
        <strain evidence="3 5">FH1-B-B1</strain>
        <strain evidence="2 4">FH1-B-C1</strain>
    </source>
</reference>
<dbReference type="EMBL" id="NPDY01000003">
    <property type="protein sequence ID" value="PJZ70506.1"/>
    <property type="molecule type" value="Genomic_DNA"/>
</dbReference>
<dbReference type="Proteomes" id="UP000231990">
    <property type="component" value="Unassembled WGS sequence"/>
</dbReference>
<evidence type="ECO:0000256" key="1">
    <source>
        <dbReference type="SAM" id="Phobius"/>
    </source>
</evidence>
<keyword evidence="1" id="KW-0812">Transmembrane</keyword>
<proteinExistence type="predicted"/>
<evidence type="ECO:0000313" key="5">
    <source>
        <dbReference type="Proteomes" id="UP000231990"/>
    </source>
</evidence>
<feature type="transmembrane region" description="Helical" evidence="1">
    <location>
        <begin position="71"/>
        <end position="91"/>
    </location>
</feature>
<sequence>MIFDKKYRQKMRPYFCATHRLFVRKSLLFCLVLLLVSNCAVFNRNNTPLLVKVEENLIPEETLSKIAASPFYITVGILAGLIDMIIIHPAIRIPNAARDTVDALWTPSPETGYVTRMAFMPFTIILTPFFFTGDWLFRSMFDVNGNPDQSRSVSKEIPVIPDNIDIELVISQKNANEIHRWLQYKASDQDNETVRKIFDLFIEDYRLRQASFQLLSNSEQRFQKNEDFLISYLNRNRDLDYTLTYAFELRKSKAASAAMLKLVTTQKLTNEAANRYIDSIFKIKDPQHIQILLDKLRSK</sequence>
<gene>
    <name evidence="2" type="ORF">CH360_05825</name>
    <name evidence="3" type="ORF">CH373_05405</name>
</gene>
<dbReference type="AlphaFoldDB" id="A0A2M9ZQY6"/>
<dbReference type="RefSeq" id="WP_100713075.1">
    <property type="nucleotide sequence ID" value="NZ_NPDY01000003.1"/>
</dbReference>
<keyword evidence="1" id="KW-0472">Membrane</keyword>
<evidence type="ECO:0000313" key="4">
    <source>
        <dbReference type="Proteomes" id="UP000231962"/>
    </source>
</evidence>
<keyword evidence="4" id="KW-1185">Reference proteome</keyword>
<keyword evidence="1" id="KW-1133">Transmembrane helix</keyword>
<dbReference type="EMBL" id="NPDZ01000002">
    <property type="protein sequence ID" value="PJZ74343.1"/>
    <property type="molecule type" value="Genomic_DNA"/>
</dbReference>
<evidence type="ECO:0000313" key="3">
    <source>
        <dbReference type="EMBL" id="PJZ74343.1"/>
    </source>
</evidence>
<feature type="transmembrane region" description="Helical" evidence="1">
    <location>
        <begin position="118"/>
        <end position="137"/>
    </location>
</feature>
<name>A0A2M9ZQY6_9LEPT</name>
<organism evidence="3 5">
    <name type="scientific">Leptospira perolatii</name>
    <dbReference type="NCBI Taxonomy" id="2023191"/>
    <lineage>
        <taxon>Bacteria</taxon>
        <taxon>Pseudomonadati</taxon>
        <taxon>Spirochaetota</taxon>
        <taxon>Spirochaetia</taxon>
        <taxon>Leptospirales</taxon>
        <taxon>Leptospiraceae</taxon>
        <taxon>Leptospira</taxon>
    </lineage>
</organism>